<feature type="signal peptide" evidence="5">
    <location>
        <begin position="1"/>
        <end position="21"/>
    </location>
</feature>
<proteinExistence type="inferred from homology"/>
<evidence type="ECO:0000313" key="8">
    <source>
        <dbReference type="Proteomes" id="UP000616547"/>
    </source>
</evidence>
<dbReference type="Gene3D" id="3.10.105.10">
    <property type="entry name" value="Dipeptide-binding Protein, Domain 3"/>
    <property type="match status" value="1"/>
</dbReference>
<dbReference type="PANTHER" id="PTHR30290:SF10">
    <property type="entry name" value="PERIPLASMIC OLIGOPEPTIDE-BINDING PROTEIN-RELATED"/>
    <property type="match status" value="1"/>
</dbReference>
<keyword evidence="3" id="KW-0813">Transport</keyword>
<evidence type="ECO:0000256" key="1">
    <source>
        <dbReference type="ARBA" id="ARBA00004196"/>
    </source>
</evidence>
<evidence type="ECO:0000256" key="2">
    <source>
        <dbReference type="ARBA" id="ARBA00005695"/>
    </source>
</evidence>
<dbReference type="InterPro" id="IPR039424">
    <property type="entry name" value="SBP_5"/>
</dbReference>
<dbReference type="Proteomes" id="UP000616547">
    <property type="component" value="Unassembled WGS sequence"/>
</dbReference>
<evidence type="ECO:0000313" key="7">
    <source>
        <dbReference type="EMBL" id="GHW00879.1"/>
    </source>
</evidence>
<name>A0ABQ3W727_9LACO</name>
<organism evidence="7 8">
    <name type="scientific">Lactobacillus nasalidis</name>
    <dbReference type="NCBI Taxonomy" id="2797258"/>
    <lineage>
        <taxon>Bacteria</taxon>
        <taxon>Bacillati</taxon>
        <taxon>Bacillota</taxon>
        <taxon>Bacilli</taxon>
        <taxon>Lactobacillales</taxon>
        <taxon>Lactobacillaceae</taxon>
        <taxon>Lactobacillus</taxon>
    </lineage>
</organism>
<dbReference type="PROSITE" id="PS51257">
    <property type="entry name" value="PROKAR_LIPOPROTEIN"/>
    <property type="match status" value="1"/>
</dbReference>
<dbReference type="PIRSF" id="PIRSF002741">
    <property type="entry name" value="MppA"/>
    <property type="match status" value="1"/>
</dbReference>
<reference evidence="8" key="1">
    <citation type="submission" date="2021-01" db="EMBL/GenBank/DDBJ databases">
        <title>Draft genome sequence of Nasalis larvatus strain YZ03.</title>
        <authorList>
            <person name="Suzuki-Hashido N."/>
            <person name="Tsuchida S."/>
            <person name="Hayakawa T."/>
        </authorList>
    </citation>
    <scope>NUCLEOTIDE SEQUENCE [LARGE SCALE GENOMIC DNA]</scope>
    <source>
        <strain evidence="8">YZ03</strain>
    </source>
</reference>
<accession>A0ABQ3W727</accession>
<gene>
    <name evidence="7" type="primary">oppA_8</name>
    <name evidence="7" type="ORF">lacNasYZ03_05660</name>
</gene>
<evidence type="ECO:0000259" key="6">
    <source>
        <dbReference type="Pfam" id="PF00496"/>
    </source>
</evidence>
<comment type="subcellular location">
    <subcellularLocation>
        <location evidence="1">Cell envelope</location>
    </subcellularLocation>
</comment>
<evidence type="ECO:0000256" key="5">
    <source>
        <dbReference type="SAM" id="SignalP"/>
    </source>
</evidence>
<dbReference type="SUPFAM" id="SSF53850">
    <property type="entry name" value="Periplasmic binding protein-like II"/>
    <property type="match status" value="1"/>
</dbReference>
<keyword evidence="8" id="KW-1185">Reference proteome</keyword>
<dbReference type="Pfam" id="PF00496">
    <property type="entry name" value="SBP_bac_5"/>
    <property type="match status" value="1"/>
</dbReference>
<dbReference type="Gene3D" id="3.90.76.10">
    <property type="entry name" value="Dipeptide-binding Protein, Domain 1"/>
    <property type="match status" value="1"/>
</dbReference>
<dbReference type="CDD" id="cd08504">
    <property type="entry name" value="PBP2_OppA"/>
    <property type="match status" value="1"/>
</dbReference>
<dbReference type="InterPro" id="IPR030678">
    <property type="entry name" value="Peptide/Ni-bd"/>
</dbReference>
<dbReference type="RefSeq" id="WP_201335971.1">
    <property type="nucleotide sequence ID" value="NZ_BOCI01000144.1"/>
</dbReference>
<dbReference type="Gene3D" id="3.40.190.10">
    <property type="entry name" value="Periplasmic binding protein-like II"/>
    <property type="match status" value="1"/>
</dbReference>
<evidence type="ECO:0000256" key="4">
    <source>
        <dbReference type="ARBA" id="ARBA00022729"/>
    </source>
</evidence>
<feature type="chain" id="PRO_5047086284" evidence="5">
    <location>
        <begin position="22"/>
        <end position="542"/>
    </location>
</feature>
<dbReference type="EMBL" id="BOCI01000144">
    <property type="protein sequence ID" value="GHW00879.1"/>
    <property type="molecule type" value="Genomic_DNA"/>
</dbReference>
<keyword evidence="4 5" id="KW-0732">Signal</keyword>
<dbReference type="InterPro" id="IPR000914">
    <property type="entry name" value="SBP_5_dom"/>
</dbReference>
<feature type="domain" description="Solute-binding protein family 5" evidence="6">
    <location>
        <begin position="79"/>
        <end position="466"/>
    </location>
</feature>
<sequence>MKLSKTLSIGATVLASAALLAACGSNSSSSSSSSKKTLNWTVASEIPTMDMSKATDATSFNQLSNTMEGLYRLGKNSKLEKALATSEKVSKDGKTYTYTLRKSKWSDGSEVTAKDFVYSWRRTVNPKTASQYSYLFSGIKNADAIVAGKKKPETLGVKAVGKYKLVVTLERRIAYFDKLMGFAVFFPQSEKAVNKYGSKYGTASKYMLYNGPFKQTGWTGSNLSWKMVKNPYYWDKKNVKLDTITWSVQKTPSTAYNLYQSNKLDYTGLDASQTKQLKNQKGYVTLNQGATFYMQFNQAKNKYLANTNVRKALSLAVDRKGLTSSLGGNSVPANTLTPTQLTEVNGEDYTKRISKSAESYYPASPNKKEAIKYMNKGLKELGVSKFSFKILSDDTDAGKKTTEYLQSTFESTFGSKVSVSVQNLPFKTRLSRSTSGNFDIVISGWSADFADPISFLDLFTSTNPENNGKWKNSSYDKLIADSKTTASTSKRWSDLTSAENILLNNVGVAPLYYNTNAALIRPTVKDVYQNRGTWNFKDTYIK</sequence>
<comment type="caution">
    <text evidence="7">The sequence shown here is derived from an EMBL/GenBank/DDBJ whole genome shotgun (WGS) entry which is preliminary data.</text>
</comment>
<protein>
    <submittedName>
        <fullName evidence="7">Peptide ABC transporter substrate-binding protein</fullName>
    </submittedName>
</protein>
<comment type="similarity">
    <text evidence="2">Belongs to the bacterial solute-binding protein 5 family.</text>
</comment>
<dbReference type="PANTHER" id="PTHR30290">
    <property type="entry name" value="PERIPLASMIC BINDING COMPONENT OF ABC TRANSPORTER"/>
    <property type="match status" value="1"/>
</dbReference>
<evidence type="ECO:0000256" key="3">
    <source>
        <dbReference type="ARBA" id="ARBA00022448"/>
    </source>
</evidence>